<evidence type="ECO:0000256" key="15">
    <source>
        <dbReference type="ARBA" id="ARBA00023163"/>
    </source>
</evidence>
<evidence type="ECO:0000256" key="8">
    <source>
        <dbReference type="ARBA" id="ARBA00022490"/>
    </source>
</evidence>
<dbReference type="EMBL" id="CM029043">
    <property type="protein sequence ID" value="KAG2611684.1"/>
    <property type="molecule type" value="Genomic_DNA"/>
</dbReference>
<dbReference type="GO" id="GO:0030014">
    <property type="term" value="C:CCR4-NOT complex"/>
    <property type="evidence" value="ECO:0007669"/>
    <property type="project" value="InterPro"/>
</dbReference>
<comment type="cofactor">
    <cofactor evidence="2">
        <name>a divalent metal cation</name>
        <dbReference type="ChEBI" id="CHEBI:60240"/>
    </cofactor>
</comment>
<evidence type="ECO:0000256" key="3">
    <source>
        <dbReference type="ARBA" id="ARBA00004123"/>
    </source>
</evidence>
<keyword evidence="8" id="KW-0963">Cytoplasm</keyword>
<evidence type="ECO:0000256" key="5">
    <source>
        <dbReference type="ARBA" id="ARBA00008372"/>
    </source>
</evidence>
<dbReference type="InterPro" id="IPR006941">
    <property type="entry name" value="RNase_CAF1"/>
</dbReference>
<evidence type="ECO:0000256" key="10">
    <source>
        <dbReference type="ARBA" id="ARBA00022723"/>
    </source>
</evidence>
<comment type="subcellular location">
    <subcellularLocation>
        <location evidence="4">Cytoplasm</location>
    </subcellularLocation>
    <subcellularLocation>
        <location evidence="3">Nucleus</location>
    </subcellularLocation>
</comment>
<evidence type="ECO:0000256" key="6">
    <source>
        <dbReference type="ARBA" id="ARBA00011757"/>
    </source>
</evidence>
<reference evidence="18" key="1">
    <citation type="submission" date="2020-05" db="EMBL/GenBank/DDBJ databases">
        <title>WGS assembly of Panicum virgatum.</title>
        <authorList>
            <person name="Lovell J.T."/>
            <person name="Jenkins J."/>
            <person name="Shu S."/>
            <person name="Juenger T.E."/>
            <person name="Schmutz J."/>
        </authorList>
    </citation>
    <scope>NUCLEOTIDE SEQUENCE</scope>
    <source>
        <strain evidence="18">AP13</strain>
    </source>
</reference>
<dbReference type="GO" id="GO:0005737">
    <property type="term" value="C:cytoplasm"/>
    <property type="evidence" value="ECO:0007669"/>
    <property type="project" value="UniProtKB-SubCell"/>
</dbReference>
<dbReference type="InterPro" id="IPR036397">
    <property type="entry name" value="RNaseH_sf"/>
</dbReference>
<gene>
    <name evidence="18" type="ORF">PVAP13_4KG108800</name>
</gene>
<dbReference type="AlphaFoldDB" id="A0A8T0TS97"/>
<protein>
    <recommendedName>
        <fullName evidence="7">poly(A)-specific ribonuclease</fullName>
        <ecNumber evidence="7">3.1.13.4</ecNumber>
    </recommendedName>
</protein>
<keyword evidence="14" id="KW-0805">Transcription regulation</keyword>
<dbReference type="EC" id="3.1.13.4" evidence="7"/>
<organism evidence="18 19">
    <name type="scientific">Panicum virgatum</name>
    <name type="common">Blackwell switchgrass</name>
    <dbReference type="NCBI Taxonomy" id="38727"/>
    <lineage>
        <taxon>Eukaryota</taxon>
        <taxon>Viridiplantae</taxon>
        <taxon>Streptophyta</taxon>
        <taxon>Embryophyta</taxon>
        <taxon>Tracheophyta</taxon>
        <taxon>Spermatophyta</taxon>
        <taxon>Magnoliopsida</taxon>
        <taxon>Liliopsida</taxon>
        <taxon>Poales</taxon>
        <taxon>Poaceae</taxon>
        <taxon>PACMAD clade</taxon>
        <taxon>Panicoideae</taxon>
        <taxon>Panicodae</taxon>
        <taxon>Paniceae</taxon>
        <taxon>Panicinae</taxon>
        <taxon>Panicum</taxon>
        <taxon>Panicum sect. Hiantes</taxon>
    </lineage>
</organism>
<proteinExistence type="inferred from homology"/>
<evidence type="ECO:0000256" key="16">
    <source>
        <dbReference type="ARBA" id="ARBA00023242"/>
    </source>
</evidence>
<evidence type="ECO:0000256" key="1">
    <source>
        <dbReference type="ARBA" id="ARBA00001663"/>
    </source>
</evidence>
<evidence type="ECO:0000256" key="4">
    <source>
        <dbReference type="ARBA" id="ARBA00004496"/>
    </source>
</evidence>
<keyword evidence="11" id="KW-0378">Hydrolase</keyword>
<dbReference type="PANTHER" id="PTHR10797">
    <property type="entry name" value="CCR4-NOT TRANSCRIPTION COMPLEX SUBUNIT"/>
    <property type="match status" value="1"/>
</dbReference>
<evidence type="ECO:0000256" key="13">
    <source>
        <dbReference type="ARBA" id="ARBA00022884"/>
    </source>
</evidence>
<evidence type="ECO:0000313" key="18">
    <source>
        <dbReference type="EMBL" id="KAG2611684.1"/>
    </source>
</evidence>
<evidence type="ECO:0000256" key="17">
    <source>
        <dbReference type="ARBA" id="ARBA00025148"/>
    </source>
</evidence>
<dbReference type="SUPFAM" id="SSF53098">
    <property type="entry name" value="Ribonuclease H-like"/>
    <property type="match status" value="1"/>
</dbReference>
<dbReference type="InterPro" id="IPR012337">
    <property type="entry name" value="RNaseH-like_sf"/>
</dbReference>
<evidence type="ECO:0000313" key="19">
    <source>
        <dbReference type="Proteomes" id="UP000823388"/>
    </source>
</evidence>
<accession>A0A8T0TS97</accession>
<evidence type="ECO:0000256" key="11">
    <source>
        <dbReference type="ARBA" id="ARBA00022801"/>
    </source>
</evidence>
<comment type="subunit">
    <text evidence="6">Component of the CCR4-NOT complex, at least composed of CRR4 and CAF1 proteins.</text>
</comment>
<sequence>MHPAQPPFAMPQHALQYYHAVPMPPPPAGIPVRRVWEDNLEPELVFLRNFAASARYAAVTVHYPGVVHGAQQSHGLMTAEARYATMKANADALKPIQLGLAVYNDFGHVAAWEFNLRGFRPAADPHAPNSVDYLQRRGLSFRDHQARGVAAARLAAGLSACGLFRRPGVSWATYAGAYHVAYLLKILSMGGGGVLLPDSLGGFLDAVRQCLGEDVYDVARMAADRGLPPGLERVAAALSLVPAVLSPRLAGAGSVLALQAFMRLKYYEFGGEVNRFRGLIHGIQVT</sequence>
<evidence type="ECO:0000256" key="7">
    <source>
        <dbReference type="ARBA" id="ARBA00012161"/>
    </source>
</evidence>
<name>A0A8T0TS97_PANVG</name>
<dbReference type="Gene3D" id="3.30.420.10">
    <property type="entry name" value="Ribonuclease H-like superfamily/Ribonuclease H"/>
    <property type="match status" value="1"/>
</dbReference>
<evidence type="ECO:0000256" key="14">
    <source>
        <dbReference type="ARBA" id="ARBA00023015"/>
    </source>
</evidence>
<evidence type="ECO:0000256" key="2">
    <source>
        <dbReference type="ARBA" id="ARBA00001968"/>
    </source>
</evidence>
<keyword evidence="16" id="KW-0539">Nucleus</keyword>
<keyword evidence="13" id="KW-0694">RNA-binding</keyword>
<evidence type="ECO:0000256" key="9">
    <source>
        <dbReference type="ARBA" id="ARBA00022722"/>
    </source>
</evidence>
<dbReference type="Pfam" id="PF04857">
    <property type="entry name" value="CAF1"/>
    <property type="match status" value="1"/>
</dbReference>
<keyword evidence="12" id="KW-0269">Exonuclease</keyword>
<keyword evidence="10" id="KW-0479">Metal-binding</keyword>
<dbReference type="GO" id="GO:0004535">
    <property type="term" value="F:poly(A)-specific ribonuclease activity"/>
    <property type="evidence" value="ECO:0007669"/>
    <property type="project" value="UniProtKB-EC"/>
</dbReference>
<keyword evidence="15" id="KW-0804">Transcription</keyword>
<comment type="function">
    <text evidence="17">Ubiquitous transcription factor required for a diverse set of processes. It is a component of the CCR4 complex involved in the control of gene expression.</text>
</comment>
<comment type="caution">
    <text evidence="18">The sequence shown here is derived from an EMBL/GenBank/DDBJ whole genome shotgun (WGS) entry which is preliminary data.</text>
</comment>
<dbReference type="GO" id="GO:0003723">
    <property type="term" value="F:RNA binding"/>
    <property type="evidence" value="ECO:0007669"/>
    <property type="project" value="UniProtKB-KW"/>
</dbReference>
<comment type="similarity">
    <text evidence="5">Belongs to the CAF1 family.</text>
</comment>
<evidence type="ECO:0000256" key="12">
    <source>
        <dbReference type="ARBA" id="ARBA00022839"/>
    </source>
</evidence>
<keyword evidence="9" id="KW-0540">Nuclease</keyword>
<dbReference type="GO" id="GO:0005634">
    <property type="term" value="C:nucleus"/>
    <property type="evidence" value="ECO:0007669"/>
    <property type="project" value="UniProtKB-SubCell"/>
</dbReference>
<dbReference type="InterPro" id="IPR039637">
    <property type="entry name" value="CNOT7/CNOT8/Pop2"/>
</dbReference>
<comment type="catalytic activity">
    <reaction evidence="1">
        <text>Exonucleolytic cleavage of poly(A) to 5'-AMP.</text>
        <dbReference type="EC" id="3.1.13.4"/>
    </reaction>
</comment>
<keyword evidence="19" id="KW-1185">Reference proteome</keyword>
<dbReference type="GO" id="GO:0046872">
    <property type="term" value="F:metal ion binding"/>
    <property type="evidence" value="ECO:0007669"/>
    <property type="project" value="UniProtKB-KW"/>
</dbReference>
<dbReference type="Proteomes" id="UP000823388">
    <property type="component" value="Chromosome 4K"/>
</dbReference>